<dbReference type="STRING" id="1432141.A0A015K0M6"/>
<evidence type="ECO:0000313" key="2">
    <source>
        <dbReference type="Proteomes" id="UP000022910"/>
    </source>
</evidence>
<dbReference type="HOGENOM" id="CLU_2513831_0_0_1"/>
<proteinExistence type="predicted"/>
<dbReference type="AlphaFoldDB" id="A0A015K0M6"/>
<accession>A0A015K0M6</accession>
<sequence length="85" mass="9557">MADARRLPVLNLIAPILAKNKPYTGQEPSDNYLDRLIQSISFAQRHMTVLENANAGDFDDAVKYDIYKAPSDGRKIFTSSCLRLI</sequence>
<dbReference type="OrthoDB" id="2345504at2759"/>
<gene>
    <name evidence="1" type="ORF">RirG_042720</name>
</gene>
<protein>
    <submittedName>
        <fullName evidence="1">Uncharacterized protein</fullName>
    </submittedName>
</protein>
<evidence type="ECO:0000313" key="1">
    <source>
        <dbReference type="EMBL" id="EXX75332.1"/>
    </source>
</evidence>
<dbReference type="Proteomes" id="UP000022910">
    <property type="component" value="Unassembled WGS sequence"/>
</dbReference>
<name>A0A015K0M6_RHIIW</name>
<reference evidence="1 2" key="1">
    <citation type="submission" date="2014-02" db="EMBL/GenBank/DDBJ databases">
        <title>Single nucleus genome sequencing reveals high similarity among nuclei of an endomycorrhizal fungus.</title>
        <authorList>
            <person name="Lin K."/>
            <person name="Geurts R."/>
            <person name="Zhang Z."/>
            <person name="Limpens E."/>
            <person name="Saunders D.G."/>
            <person name="Mu D."/>
            <person name="Pang E."/>
            <person name="Cao H."/>
            <person name="Cha H."/>
            <person name="Lin T."/>
            <person name="Zhou Q."/>
            <person name="Shang Y."/>
            <person name="Li Y."/>
            <person name="Ivanov S."/>
            <person name="Sharma T."/>
            <person name="Velzen R.V."/>
            <person name="Ruijter N.D."/>
            <person name="Aanen D.K."/>
            <person name="Win J."/>
            <person name="Kamoun S."/>
            <person name="Bisseling T."/>
            <person name="Huang S."/>
        </authorList>
    </citation>
    <scope>NUCLEOTIDE SEQUENCE [LARGE SCALE GENOMIC DNA]</scope>
    <source>
        <strain evidence="2">DAOM197198w</strain>
    </source>
</reference>
<comment type="caution">
    <text evidence="1">The sequence shown here is derived from an EMBL/GenBank/DDBJ whole genome shotgun (WGS) entry which is preliminary data.</text>
</comment>
<organism evidence="1 2">
    <name type="scientific">Rhizophagus irregularis (strain DAOM 197198w)</name>
    <name type="common">Glomus intraradices</name>
    <dbReference type="NCBI Taxonomy" id="1432141"/>
    <lineage>
        <taxon>Eukaryota</taxon>
        <taxon>Fungi</taxon>
        <taxon>Fungi incertae sedis</taxon>
        <taxon>Mucoromycota</taxon>
        <taxon>Glomeromycotina</taxon>
        <taxon>Glomeromycetes</taxon>
        <taxon>Glomerales</taxon>
        <taxon>Glomeraceae</taxon>
        <taxon>Rhizophagus</taxon>
    </lineage>
</organism>
<dbReference type="EMBL" id="JEMT01012454">
    <property type="protein sequence ID" value="EXX75332.1"/>
    <property type="molecule type" value="Genomic_DNA"/>
</dbReference>
<keyword evidence="2" id="KW-1185">Reference proteome</keyword>